<organism evidence="2 3">
    <name type="scientific">Dyella japonica</name>
    <dbReference type="NCBI Taxonomy" id="231455"/>
    <lineage>
        <taxon>Bacteria</taxon>
        <taxon>Pseudomonadati</taxon>
        <taxon>Pseudomonadota</taxon>
        <taxon>Gammaproteobacteria</taxon>
        <taxon>Lysobacterales</taxon>
        <taxon>Rhodanobacteraceae</taxon>
        <taxon>Dyella</taxon>
    </lineage>
</organism>
<comment type="caution">
    <text evidence="2">The sequence shown here is derived from an EMBL/GenBank/DDBJ whole genome shotgun (WGS) entry which is preliminary data.</text>
</comment>
<dbReference type="NCBIfam" id="TIGR03510">
    <property type="entry name" value="XapX"/>
    <property type="match status" value="1"/>
</dbReference>
<name>A0ABV2JWB9_9GAMM</name>
<dbReference type="Pfam" id="PF07235">
    <property type="entry name" value="DUF1427"/>
    <property type="match status" value="1"/>
</dbReference>
<reference evidence="2 3" key="1">
    <citation type="submission" date="2024-06" db="EMBL/GenBank/DDBJ databases">
        <title>Sorghum-associated microbial communities from plants grown in Nebraska, USA.</title>
        <authorList>
            <person name="Schachtman D."/>
        </authorList>
    </citation>
    <scope>NUCLEOTIDE SEQUENCE [LARGE SCALE GENOMIC DNA]</scope>
    <source>
        <strain evidence="2 3">1073</strain>
    </source>
</reference>
<accession>A0ABV2JWB9</accession>
<keyword evidence="1" id="KW-1133">Transmembrane helix</keyword>
<feature type="transmembrane region" description="Helical" evidence="1">
    <location>
        <begin position="29"/>
        <end position="49"/>
    </location>
</feature>
<proteinExistence type="predicted"/>
<dbReference type="RefSeq" id="WP_354014528.1">
    <property type="nucleotide sequence ID" value="NZ_JBEPMU010000004.1"/>
</dbReference>
<evidence type="ECO:0000256" key="1">
    <source>
        <dbReference type="SAM" id="Phobius"/>
    </source>
</evidence>
<evidence type="ECO:0000313" key="2">
    <source>
        <dbReference type="EMBL" id="MET3653131.1"/>
    </source>
</evidence>
<dbReference type="InterPro" id="IPR009872">
    <property type="entry name" value="DUF1427"/>
</dbReference>
<sequence length="88" mass="9316">MKIYVISLGVGLLVGLIYGVLDVRSPAPPMVALVGLVGILVGEQAIPIVKRMLRGQPVTVSVCSNELRAHTFAQLPSVNDLKSPRGEP</sequence>
<keyword evidence="1" id="KW-0812">Transmembrane</keyword>
<evidence type="ECO:0000313" key="3">
    <source>
        <dbReference type="Proteomes" id="UP001549184"/>
    </source>
</evidence>
<dbReference type="EMBL" id="JBEPMU010000004">
    <property type="protein sequence ID" value="MET3653131.1"/>
    <property type="molecule type" value="Genomic_DNA"/>
</dbReference>
<dbReference type="InterPro" id="IPR020017">
    <property type="entry name" value="XapX_domain"/>
</dbReference>
<dbReference type="Proteomes" id="UP001549184">
    <property type="component" value="Unassembled WGS sequence"/>
</dbReference>
<protein>
    <submittedName>
        <fullName evidence="2">XapX domain-containing protein</fullName>
    </submittedName>
</protein>
<gene>
    <name evidence="2" type="ORF">ABIC75_002867</name>
</gene>
<keyword evidence="1" id="KW-0472">Membrane</keyword>
<keyword evidence="3" id="KW-1185">Reference proteome</keyword>